<evidence type="ECO:0000313" key="2">
    <source>
        <dbReference type="Proteomes" id="UP001181693"/>
    </source>
</evidence>
<proteinExistence type="predicted"/>
<comment type="caution">
    <text evidence="1">The sequence shown here is derived from an EMBL/GenBank/DDBJ whole genome shotgun (WGS) entry which is preliminary data.</text>
</comment>
<accession>A0AAV3AFG0</accession>
<name>A0AAV3AFG0_PYXAD</name>
<protein>
    <submittedName>
        <fullName evidence="1">Uncharacterized protein</fullName>
    </submittedName>
</protein>
<gene>
    <name evidence="1" type="ORF">GDO54_014647</name>
</gene>
<evidence type="ECO:0000313" key="1">
    <source>
        <dbReference type="EMBL" id="DBA23765.1"/>
    </source>
</evidence>
<keyword evidence="2" id="KW-1185">Reference proteome</keyword>
<dbReference type="Proteomes" id="UP001181693">
    <property type="component" value="Unassembled WGS sequence"/>
</dbReference>
<sequence length="84" mass="9282">MSGINLKVGYSPQLCGVQTSLHHISFSKEVVARRKNPSMVWSWMSPCLPWGPTATINVGRGRTPVLGCDRKSLTFAMLECLYLA</sequence>
<dbReference type="EMBL" id="DYDO01000006">
    <property type="protein sequence ID" value="DBA23765.1"/>
    <property type="molecule type" value="Genomic_DNA"/>
</dbReference>
<organism evidence="1 2">
    <name type="scientific">Pyxicephalus adspersus</name>
    <name type="common">African bullfrog</name>
    <dbReference type="NCBI Taxonomy" id="30357"/>
    <lineage>
        <taxon>Eukaryota</taxon>
        <taxon>Metazoa</taxon>
        <taxon>Chordata</taxon>
        <taxon>Craniata</taxon>
        <taxon>Vertebrata</taxon>
        <taxon>Euteleostomi</taxon>
        <taxon>Amphibia</taxon>
        <taxon>Batrachia</taxon>
        <taxon>Anura</taxon>
        <taxon>Neobatrachia</taxon>
        <taxon>Ranoidea</taxon>
        <taxon>Pyxicephalidae</taxon>
        <taxon>Pyxicephalinae</taxon>
        <taxon>Pyxicephalus</taxon>
    </lineage>
</organism>
<dbReference type="AlphaFoldDB" id="A0AAV3AFG0"/>
<reference evidence="1" key="1">
    <citation type="thesis" date="2020" institute="ProQuest LLC" country="789 East Eisenhower Parkway, Ann Arbor, MI, USA">
        <title>Comparative Genomics and Chromosome Evolution.</title>
        <authorList>
            <person name="Mudd A.B."/>
        </authorList>
    </citation>
    <scope>NUCLEOTIDE SEQUENCE</scope>
    <source>
        <strain evidence="1">1538</strain>
        <tissue evidence="1">Blood</tissue>
    </source>
</reference>